<evidence type="ECO:0008006" key="4">
    <source>
        <dbReference type="Google" id="ProtNLM"/>
    </source>
</evidence>
<dbReference type="OrthoDB" id="5526466at2"/>
<dbReference type="PATRIC" id="fig|907348.3.peg.1115"/>
<evidence type="ECO:0000313" key="2">
    <source>
        <dbReference type="EMBL" id="EIC02188.1"/>
    </source>
</evidence>
<name>H7EJR8_9SPIR</name>
<keyword evidence="1" id="KW-0732">Signal</keyword>
<dbReference type="Gene3D" id="2.60.120.1140">
    <property type="entry name" value="Protein of unknown function DUF192"/>
    <property type="match status" value="1"/>
</dbReference>
<keyword evidence="3" id="KW-1185">Reference proteome</keyword>
<protein>
    <recommendedName>
        <fullName evidence="4">DUF192 domain-containing protein</fullName>
    </recommendedName>
</protein>
<dbReference type="Pfam" id="PF02643">
    <property type="entry name" value="DUF192"/>
    <property type="match status" value="1"/>
</dbReference>
<evidence type="ECO:0000256" key="1">
    <source>
        <dbReference type="SAM" id="SignalP"/>
    </source>
</evidence>
<comment type="caution">
    <text evidence="2">The sequence shown here is derived from an EMBL/GenBank/DDBJ whole genome shotgun (WGS) entry which is preliminary data.</text>
</comment>
<proteinExistence type="predicted"/>
<dbReference type="PANTHER" id="PTHR37953">
    <property type="entry name" value="UPF0127 PROTEIN MJ1496"/>
    <property type="match status" value="1"/>
</dbReference>
<dbReference type="Proteomes" id="UP000003571">
    <property type="component" value="Unassembled WGS sequence"/>
</dbReference>
<accession>H7EJR8</accession>
<gene>
    <name evidence="2" type="ORF">TresaDRAFT_2168</name>
</gene>
<evidence type="ECO:0000313" key="3">
    <source>
        <dbReference type="Proteomes" id="UP000003571"/>
    </source>
</evidence>
<dbReference type="STRING" id="907348.TresaDRAFT_2168"/>
<dbReference type="EMBL" id="AGRW01000042">
    <property type="protein sequence ID" value="EIC02188.1"/>
    <property type="molecule type" value="Genomic_DNA"/>
</dbReference>
<dbReference type="eggNOG" id="COG1430">
    <property type="taxonomic scope" value="Bacteria"/>
</dbReference>
<feature type="chain" id="PRO_5003609750" description="DUF192 domain-containing protein" evidence="1">
    <location>
        <begin position="24"/>
        <end position="146"/>
    </location>
</feature>
<organism evidence="2 3">
    <name type="scientific">Treponema saccharophilum DSM 2985</name>
    <dbReference type="NCBI Taxonomy" id="907348"/>
    <lineage>
        <taxon>Bacteria</taxon>
        <taxon>Pseudomonadati</taxon>
        <taxon>Spirochaetota</taxon>
        <taxon>Spirochaetia</taxon>
        <taxon>Spirochaetales</taxon>
        <taxon>Treponemataceae</taxon>
        <taxon>Treponema</taxon>
    </lineage>
</organism>
<feature type="signal peptide" evidence="1">
    <location>
        <begin position="1"/>
        <end position="23"/>
    </location>
</feature>
<dbReference type="PANTHER" id="PTHR37953:SF1">
    <property type="entry name" value="UPF0127 PROTEIN MJ1496"/>
    <property type="match status" value="1"/>
</dbReference>
<sequence>MRTAKSAAAVIFMAFALAFSCSAKKLPAKTITIEKTDGTRVSVTAEIADTYETRQHGFMERKDIPDGTGMLFVFEKDQILSFWMKNTPHPLSIAYIDSSMRIRDIFDMTPYSLADVSSTVSVRYALEVPQGWFTRAGIKVGDTISF</sequence>
<dbReference type="InterPro" id="IPR003795">
    <property type="entry name" value="DUF192"/>
</dbReference>
<dbReference type="AlphaFoldDB" id="H7EJR8"/>
<reference evidence="2 3" key="1">
    <citation type="submission" date="2011-09" db="EMBL/GenBank/DDBJ databases">
        <title>The draft genome of Treponema saccharophilum DSM 2985.</title>
        <authorList>
            <consortium name="US DOE Joint Genome Institute (JGI-PGF)"/>
            <person name="Lucas S."/>
            <person name="Copeland A."/>
            <person name="Lapidus A."/>
            <person name="Glavina del Rio T."/>
            <person name="Dalin E."/>
            <person name="Tice H."/>
            <person name="Bruce D."/>
            <person name="Goodwin L."/>
            <person name="Pitluck S."/>
            <person name="Peters L."/>
            <person name="Kyrpides N."/>
            <person name="Mavromatis K."/>
            <person name="Ivanova N."/>
            <person name="Markowitz V."/>
            <person name="Cheng J.-F."/>
            <person name="Hugenholtz P."/>
            <person name="Woyke T."/>
            <person name="Wu D."/>
            <person name="Gronow S."/>
            <person name="Wellnitz S."/>
            <person name="Brambilla E."/>
            <person name="Klenk H.-P."/>
            <person name="Eisen J.A."/>
        </authorList>
    </citation>
    <scope>NUCLEOTIDE SEQUENCE [LARGE SCALE GENOMIC DNA]</scope>
    <source>
        <strain evidence="2 3">DSM 2985</strain>
    </source>
</reference>
<dbReference type="PROSITE" id="PS51257">
    <property type="entry name" value="PROKAR_LIPOPROTEIN"/>
    <property type="match status" value="1"/>
</dbReference>
<dbReference type="InterPro" id="IPR038695">
    <property type="entry name" value="Saro_0823-like_sf"/>
</dbReference>
<dbReference type="RefSeq" id="WP_002703585.1">
    <property type="nucleotide sequence ID" value="NZ_AGRW01000042.1"/>
</dbReference>